<evidence type="ECO:0000313" key="3">
    <source>
        <dbReference type="Proteomes" id="UP000807115"/>
    </source>
</evidence>
<organism evidence="2 3">
    <name type="scientific">Sorghum bicolor</name>
    <name type="common">Sorghum</name>
    <name type="synonym">Sorghum vulgare</name>
    <dbReference type="NCBI Taxonomy" id="4558"/>
    <lineage>
        <taxon>Eukaryota</taxon>
        <taxon>Viridiplantae</taxon>
        <taxon>Streptophyta</taxon>
        <taxon>Embryophyta</taxon>
        <taxon>Tracheophyta</taxon>
        <taxon>Spermatophyta</taxon>
        <taxon>Magnoliopsida</taxon>
        <taxon>Liliopsida</taxon>
        <taxon>Poales</taxon>
        <taxon>Poaceae</taxon>
        <taxon>PACMAD clade</taxon>
        <taxon>Panicoideae</taxon>
        <taxon>Andropogonodae</taxon>
        <taxon>Andropogoneae</taxon>
        <taxon>Sorghinae</taxon>
        <taxon>Sorghum</taxon>
    </lineage>
</organism>
<gene>
    <name evidence="2" type="ORF">BDA96_03G356500</name>
</gene>
<dbReference type="EMBL" id="CM027682">
    <property type="protein sequence ID" value="KAG0539838.1"/>
    <property type="molecule type" value="Genomic_DNA"/>
</dbReference>
<dbReference type="Proteomes" id="UP000807115">
    <property type="component" value="Chromosome 3"/>
</dbReference>
<name>A0A921RHN9_SORBI</name>
<feature type="region of interest" description="Disordered" evidence="1">
    <location>
        <begin position="146"/>
        <end position="172"/>
    </location>
</feature>
<evidence type="ECO:0000313" key="2">
    <source>
        <dbReference type="EMBL" id="KAG0539838.1"/>
    </source>
</evidence>
<reference evidence="2" key="1">
    <citation type="journal article" date="2019" name="BMC Genomics">
        <title>A new reference genome for Sorghum bicolor reveals high levels of sequence similarity between sweet and grain genotypes: implications for the genetics of sugar metabolism.</title>
        <authorList>
            <person name="Cooper E.A."/>
            <person name="Brenton Z.W."/>
            <person name="Flinn B.S."/>
            <person name="Jenkins J."/>
            <person name="Shu S."/>
            <person name="Flowers D."/>
            <person name="Luo F."/>
            <person name="Wang Y."/>
            <person name="Xia P."/>
            <person name="Barry K."/>
            <person name="Daum C."/>
            <person name="Lipzen A."/>
            <person name="Yoshinaga Y."/>
            <person name="Schmutz J."/>
            <person name="Saski C."/>
            <person name="Vermerris W."/>
            <person name="Kresovich S."/>
        </authorList>
    </citation>
    <scope>NUCLEOTIDE SEQUENCE</scope>
</reference>
<reference evidence="2" key="2">
    <citation type="submission" date="2020-10" db="EMBL/GenBank/DDBJ databases">
        <authorList>
            <person name="Cooper E.A."/>
            <person name="Brenton Z.W."/>
            <person name="Flinn B.S."/>
            <person name="Jenkins J."/>
            <person name="Shu S."/>
            <person name="Flowers D."/>
            <person name="Luo F."/>
            <person name="Wang Y."/>
            <person name="Xia P."/>
            <person name="Barry K."/>
            <person name="Daum C."/>
            <person name="Lipzen A."/>
            <person name="Yoshinaga Y."/>
            <person name="Schmutz J."/>
            <person name="Saski C."/>
            <person name="Vermerris W."/>
            <person name="Kresovich S."/>
        </authorList>
    </citation>
    <scope>NUCLEOTIDE SEQUENCE</scope>
</reference>
<sequence length="188" mass="20146">MSLESAAPRHHPGAALRRAADACAYSPAAAGTGPPGHHGVHRACSCGAPPQGLVPVLLRFRSPGSVAPPRGSTYWQHRPVPEACGEAADFVIPAAQHGTTLLQNRWKEGCPEFEEDEAQQQNWKRNCCSVGVAGRCRPCRPRPLSLTAPPAPPPAATGSVVKPPRMRRGRKEGSQWHCGQKFFVVKTK</sequence>
<proteinExistence type="predicted"/>
<evidence type="ECO:0000256" key="1">
    <source>
        <dbReference type="SAM" id="MobiDB-lite"/>
    </source>
</evidence>
<comment type="caution">
    <text evidence="2">The sequence shown here is derived from an EMBL/GenBank/DDBJ whole genome shotgun (WGS) entry which is preliminary data.</text>
</comment>
<accession>A0A921RHN9</accession>
<protein>
    <submittedName>
        <fullName evidence="2">Uncharacterized protein</fullName>
    </submittedName>
</protein>
<dbReference type="AlphaFoldDB" id="A0A921RHN9"/>